<dbReference type="Pfam" id="PF01029">
    <property type="entry name" value="NusB"/>
    <property type="match status" value="1"/>
</dbReference>
<keyword evidence="18" id="KW-1185">Reference proteome</keyword>
<comment type="catalytic activity">
    <reaction evidence="13">
        <text>cytidine(967) in 16S rRNA + S-adenosyl-L-methionine = 5-methylcytidine(967) in 16S rRNA + S-adenosyl-L-homocysteine + H(+)</text>
        <dbReference type="Rhea" id="RHEA:42748"/>
        <dbReference type="Rhea" id="RHEA-COMP:10219"/>
        <dbReference type="Rhea" id="RHEA-COMP:10220"/>
        <dbReference type="ChEBI" id="CHEBI:15378"/>
        <dbReference type="ChEBI" id="CHEBI:57856"/>
        <dbReference type="ChEBI" id="CHEBI:59789"/>
        <dbReference type="ChEBI" id="CHEBI:74483"/>
        <dbReference type="ChEBI" id="CHEBI:82748"/>
        <dbReference type="EC" id="2.1.1.176"/>
    </reaction>
</comment>
<dbReference type="InterPro" id="IPR029063">
    <property type="entry name" value="SAM-dependent_MTases_sf"/>
</dbReference>
<evidence type="ECO:0000256" key="6">
    <source>
        <dbReference type="ARBA" id="ARBA00022552"/>
    </source>
</evidence>
<keyword evidence="5" id="KW-0963">Cytoplasm</keyword>
<evidence type="ECO:0000256" key="9">
    <source>
        <dbReference type="ARBA" id="ARBA00022691"/>
    </source>
</evidence>
<dbReference type="NCBIfam" id="NF011494">
    <property type="entry name" value="PRK14902.1"/>
    <property type="match status" value="1"/>
</dbReference>
<dbReference type="EMBL" id="AJSX01000013">
    <property type="protein sequence ID" value="EIJ70885.1"/>
    <property type="molecule type" value="Genomic_DNA"/>
</dbReference>
<dbReference type="AlphaFoldDB" id="I3DGP2"/>
<evidence type="ECO:0000256" key="1">
    <source>
        <dbReference type="ARBA" id="ARBA00002724"/>
    </source>
</evidence>
<keyword evidence="6" id="KW-0698">rRNA processing</keyword>
<dbReference type="InterPro" id="IPR006027">
    <property type="entry name" value="NusB_RsmB_TIM44"/>
</dbReference>
<keyword evidence="10 14" id="KW-0694">RNA-binding</keyword>
<feature type="binding site" evidence="14">
    <location>
        <position position="332"/>
    </location>
    <ligand>
        <name>S-adenosyl-L-methionine</name>
        <dbReference type="ChEBI" id="CHEBI:59789"/>
    </ligand>
</feature>
<dbReference type="PRINTS" id="PR02008">
    <property type="entry name" value="RCMTFAMILY"/>
</dbReference>
<dbReference type="SUPFAM" id="SSF53335">
    <property type="entry name" value="S-adenosyl-L-methionine-dependent methyltransferases"/>
    <property type="match status" value="1"/>
</dbReference>
<dbReference type="OrthoDB" id="9810297at2"/>
<reference evidence="17 18" key="1">
    <citation type="submission" date="2012-03" db="EMBL/GenBank/DDBJ databases">
        <authorList>
            <person name="Harkins D.M."/>
            <person name="Madupu R."/>
            <person name="Durkin A.S."/>
            <person name="Torralba M."/>
            <person name="Methe B."/>
            <person name="Sutton G.G."/>
            <person name="Nelson K.E."/>
        </authorList>
    </citation>
    <scope>NUCLEOTIDE SEQUENCE [LARGE SCALE GENOMIC DNA]</scope>
    <source>
        <strain evidence="17 18">CCUG 2042</strain>
    </source>
</reference>
<dbReference type="GO" id="GO:0005829">
    <property type="term" value="C:cytosol"/>
    <property type="evidence" value="ECO:0007669"/>
    <property type="project" value="TreeGrafter"/>
</dbReference>
<evidence type="ECO:0000256" key="10">
    <source>
        <dbReference type="ARBA" id="ARBA00022884"/>
    </source>
</evidence>
<feature type="binding site" evidence="14">
    <location>
        <position position="362"/>
    </location>
    <ligand>
        <name>S-adenosyl-L-methionine</name>
        <dbReference type="ChEBI" id="CHEBI:59789"/>
    </ligand>
</feature>
<evidence type="ECO:0000256" key="12">
    <source>
        <dbReference type="ARBA" id="ARBA00031088"/>
    </source>
</evidence>
<comment type="similarity">
    <text evidence="3 14">Belongs to the class I-like SAM-binding methyltransferase superfamily. RsmB/NOP family.</text>
</comment>
<proteinExistence type="inferred from homology"/>
<dbReference type="GO" id="GO:0070475">
    <property type="term" value="P:rRNA base methylation"/>
    <property type="evidence" value="ECO:0007669"/>
    <property type="project" value="TreeGrafter"/>
</dbReference>
<comment type="subcellular location">
    <subcellularLocation>
        <location evidence="2">Cytoplasm</location>
    </subcellularLocation>
</comment>
<accession>I3DGP2</accession>
<dbReference type="CDD" id="cd00620">
    <property type="entry name" value="Methyltransferase_Sun"/>
    <property type="match status" value="1"/>
</dbReference>
<organism evidence="17 18">
    <name type="scientific">Pasteurella bettyae CCUG 2042</name>
    <dbReference type="NCBI Taxonomy" id="1095749"/>
    <lineage>
        <taxon>Bacteria</taxon>
        <taxon>Pseudomonadati</taxon>
        <taxon>Pseudomonadota</taxon>
        <taxon>Gammaproteobacteria</taxon>
        <taxon>Pasteurellales</taxon>
        <taxon>Pasteurellaceae</taxon>
        <taxon>Pasteurella</taxon>
    </lineage>
</organism>
<evidence type="ECO:0000256" key="4">
    <source>
        <dbReference type="ARBA" id="ARBA00012140"/>
    </source>
</evidence>
<dbReference type="FunFam" id="1.10.940.10:FF:000002">
    <property type="entry name" value="Ribosomal RNA small subunit methyltransferase B"/>
    <property type="match status" value="1"/>
</dbReference>
<dbReference type="InterPro" id="IPR001678">
    <property type="entry name" value="MeTrfase_RsmB-F_NOP2_dom"/>
</dbReference>
<dbReference type="InterPro" id="IPR054728">
    <property type="entry name" value="RsmB-like_ferredoxin"/>
</dbReference>
<dbReference type="FunFam" id="3.40.50.150:FF:000022">
    <property type="entry name" value="Ribosomal RNA small subunit methyltransferase B"/>
    <property type="match status" value="1"/>
</dbReference>
<dbReference type="SUPFAM" id="SSF48013">
    <property type="entry name" value="NusB-like"/>
    <property type="match status" value="1"/>
</dbReference>
<feature type="binding site" evidence="14">
    <location>
        <position position="306"/>
    </location>
    <ligand>
        <name>S-adenosyl-L-methionine</name>
        <dbReference type="ChEBI" id="CHEBI:59789"/>
    </ligand>
</feature>
<feature type="binding site" evidence="14">
    <location>
        <begin position="283"/>
        <end position="289"/>
    </location>
    <ligand>
        <name>S-adenosyl-L-methionine</name>
        <dbReference type="ChEBI" id="CHEBI:59789"/>
    </ligand>
</feature>
<feature type="region of interest" description="Disordered" evidence="15">
    <location>
        <begin position="1"/>
        <end position="28"/>
    </location>
</feature>
<dbReference type="Gene3D" id="1.10.940.10">
    <property type="entry name" value="NusB-like"/>
    <property type="match status" value="1"/>
</dbReference>
<keyword evidence="8 14" id="KW-0808">Transferase</keyword>
<dbReference type="PANTHER" id="PTHR22807">
    <property type="entry name" value="NOP2 YEAST -RELATED NOL1/NOP2/FMU SUN DOMAIN-CONTAINING"/>
    <property type="match status" value="1"/>
</dbReference>
<evidence type="ECO:0000256" key="5">
    <source>
        <dbReference type="ARBA" id="ARBA00022490"/>
    </source>
</evidence>
<dbReference type="InterPro" id="IPR049560">
    <property type="entry name" value="MeTrfase_RsmB-F_NOP2_cat"/>
</dbReference>
<name>I3DGP2_9PAST</name>
<dbReference type="PROSITE" id="PS01153">
    <property type="entry name" value="NOL1_NOP2_SUN"/>
    <property type="match status" value="1"/>
</dbReference>
<keyword evidence="7 14" id="KW-0489">Methyltransferase</keyword>
<dbReference type="Gene3D" id="3.30.70.1170">
    <property type="entry name" value="Sun protein, domain 3"/>
    <property type="match status" value="1"/>
</dbReference>
<gene>
    <name evidence="17" type="primary">sun</name>
    <name evidence="17" type="ORF">HMPREF1052_2142</name>
</gene>
<keyword evidence="9 14" id="KW-0949">S-adenosyl-L-methionine</keyword>
<dbReference type="GO" id="GO:0006355">
    <property type="term" value="P:regulation of DNA-templated transcription"/>
    <property type="evidence" value="ECO:0007669"/>
    <property type="project" value="InterPro"/>
</dbReference>
<evidence type="ECO:0000313" key="18">
    <source>
        <dbReference type="Proteomes" id="UP000006457"/>
    </source>
</evidence>
<dbReference type="EC" id="2.1.1.176" evidence="4"/>
<dbReference type="RefSeq" id="WP_005759521.1">
    <property type="nucleotide sequence ID" value="NZ_AJSX01000013.1"/>
</dbReference>
<evidence type="ECO:0000256" key="8">
    <source>
        <dbReference type="ARBA" id="ARBA00022679"/>
    </source>
</evidence>
<dbReference type="CDD" id="cd02440">
    <property type="entry name" value="AdoMet_MTases"/>
    <property type="match status" value="1"/>
</dbReference>
<dbReference type="GO" id="GO:0009383">
    <property type="term" value="F:rRNA (cytosine-C5-)-methyltransferase activity"/>
    <property type="evidence" value="ECO:0007669"/>
    <property type="project" value="TreeGrafter"/>
</dbReference>
<dbReference type="GO" id="GO:0003723">
    <property type="term" value="F:RNA binding"/>
    <property type="evidence" value="ECO:0007669"/>
    <property type="project" value="UniProtKB-UniRule"/>
</dbReference>
<dbReference type="NCBIfam" id="NF008149">
    <property type="entry name" value="PRK10901.1"/>
    <property type="match status" value="1"/>
</dbReference>
<evidence type="ECO:0000256" key="3">
    <source>
        <dbReference type="ARBA" id="ARBA00007494"/>
    </source>
</evidence>
<comment type="function">
    <text evidence="1">Specifically methylates the cytosine at position 967 (m5C967) of 16S rRNA.</text>
</comment>
<dbReference type="eggNOG" id="COG0144">
    <property type="taxonomic scope" value="Bacteria"/>
</dbReference>
<evidence type="ECO:0000256" key="2">
    <source>
        <dbReference type="ARBA" id="ARBA00004496"/>
    </source>
</evidence>
<dbReference type="InterPro" id="IPR004573">
    <property type="entry name" value="rRNA_ssu_MeTfrase_B"/>
</dbReference>
<evidence type="ECO:0000256" key="15">
    <source>
        <dbReference type="SAM" id="MobiDB-lite"/>
    </source>
</evidence>
<evidence type="ECO:0000313" key="17">
    <source>
        <dbReference type="EMBL" id="EIJ70885.1"/>
    </source>
</evidence>
<evidence type="ECO:0000259" key="16">
    <source>
        <dbReference type="PROSITE" id="PS51686"/>
    </source>
</evidence>
<dbReference type="PROSITE" id="PS51686">
    <property type="entry name" value="SAM_MT_RSMB_NOP"/>
    <property type="match status" value="1"/>
</dbReference>
<evidence type="ECO:0000256" key="11">
    <source>
        <dbReference type="ARBA" id="ARBA00030399"/>
    </source>
</evidence>
<dbReference type="Pfam" id="PF22458">
    <property type="entry name" value="RsmF-B_ferredox"/>
    <property type="match status" value="1"/>
</dbReference>
<dbReference type="InterPro" id="IPR018314">
    <property type="entry name" value="RsmB/NOL1/NOP2-like_CS"/>
</dbReference>
<feature type="active site" description="Nucleophile" evidence="14">
    <location>
        <position position="415"/>
    </location>
</feature>
<dbReference type="Pfam" id="PF01189">
    <property type="entry name" value="Methyltr_RsmB-F"/>
    <property type="match status" value="1"/>
</dbReference>
<dbReference type="PATRIC" id="fig|1095749.3.peg.614"/>
<dbReference type="PANTHER" id="PTHR22807:SF61">
    <property type="entry name" value="NOL1_NOP2_SUN FAMILY PROTEIN _ ANTITERMINATION NUSB DOMAIN-CONTAINING PROTEIN"/>
    <property type="match status" value="1"/>
</dbReference>
<dbReference type="Gene3D" id="3.40.50.150">
    <property type="entry name" value="Vaccinia Virus protein VP39"/>
    <property type="match status" value="1"/>
</dbReference>
<dbReference type="InterPro" id="IPR023267">
    <property type="entry name" value="RCMT"/>
</dbReference>
<dbReference type="Gene3D" id="1.10.287.730">
    <property type="entry name" value="Helix hairpin bin"/>
    <property type="match status" value="1"/>
</dbReference>
<comment type="caution">
    <text evidence="17">The sequence shown here is derived from an EMBL/GenBank/DDBJ whole genome shotgun (WGS) entry which is preliminary data.</text>
</comment>
<dbReference type="Proteomes" id="UP000006457">
    <property type="component" value="Unassembled WGS sequence"/>
</dbReference>
<protein>
    <recommendedName>
        <fullName evidence="4">16S rRNA (cytosine(967)-C(5))-methyltransferase</fullName>
        <ecNumber evidence="4">2.1.1.176</ecNumber>
    </recommendedName>
    <alternativeName>
        <fullName evidence="11">16S rRNA m5C967 methyltransferase</fullName>
    </alternativeName>
    <alternativeName>
        <fullName evidence="12">rRNA (cytosine-C(5)-)-methyltransferase RsmB</fullName>
    </alternativeName>
</protein>
<evidence type="ECO:0000256" key="14">
    <source>
        <dbReference type="PROSITE-ProRule" id="PRU01023"/>
    </source>
</evidence>
<sequence length="475" mass="53832">MKISQKKTALSGQKNPPSQANKRSQRSTKVNSVRALSAQIILQVLDQGKSLSALIPELQSQIKPQDLSLLQEICFGICRVLPRLEHIIKKLVDKQLKGKTRIVHCLLLVGLYQILYTRIPPHAAVDEVVNATTPLKSENFRGLINAVLRRFLREQEQILAVVDKNWQTLHPEWFVNKLKKAYPMQAQHNWREIVDANNQKPPMWIRVNQQHCSTENYRTLLLAEQELTSCTDVNPYALRLTQPISVKNLPHFAEGWATVQDVHAQWSSILLEPQNGELILDACAAPGGKTTHILEQAPQAKVIALDVEQNRLNRVTENLQRLQQKAVVICGDATQPDSWIPQAAEELIGKKTDLQFDRILLDAPCSATGVIRRHPDIKWLRQEQDIESLVKLQEKILEALWKKLKPNGILLYATCSLLPEENSQQITAFLAKTPNAQLEQLPFEQAEGEIGKQFFPSEQGGDGFYYAKLKKKNNI</sequence>
<dbReference type="InterPro" id="IPR035926">
    <property type="entry name" value="NusB-like_sf"/>
</dbReference>
<dbReference type="NCBIfam" id="TIGR00563">
    <property type="entry name" value="rsmB"/>
    <property type="match status" value="1"/>
</dbReference>
<evidence type="ECO:0000256" key="13">
    <source>
        <dbReference type="ARBA" id="ARBA00047283"/>
    </source>
</evidence>
<evidence type="ECO:0000256" key="7">
    <source>
        <dbReference type="ARBA" id="ARBA00022603"/>
    </source>
</evidence>
<dbReference type="InterPro" id="IPR048019">
    <property type="entry name" value="RsmB-like_N"/>
</dbReference>
<feature type="domain" description="SAM-dependent MTase RsmB/NOP-type" evidence="16">
    <location>
        <begin position="193"/>
        <end position="472"/>
    </location>
</feature>